<evidence type="ECO:0000313" key="1">
    <source>
        <dbReference type="EMBL" id="OTF71811.1"/>
    </source>
</evidence>
<evidence type="ECO:0000313" key="2">
    <source>
        <dbReference type="Proteomes" id="UP000194236"/>
    </source>
</evidence>
<organism evidence="1 2">
    <name type="scientific">Euroglyphus maynei</name>
    <name type="common">Mayne's house dust mite</name>
    <dbReference type="NCBI Taxonomy" id="6958"/>
    <lineage>
        <taxon>Eukaryota</taxon>
        <taxon>Metazoa</taxon>
        <taxon>Ecdysozoa</taxon>
        <taxon>Arthropoda</taxon>
        <taxon>Chelicerata</taxon>
        <taxon>Arachnida</taxon>
        <taxon>Acari</taxon>
        <taxon>Acariformes</taxon>
        <taxon>Sarcoptiformes</taxon>
        <taxon>Astigmata</taxon>
        <taxon>Psoroptidia</taxon>
        <taxon>Analgoidea</taxon>
        <taxon>Pyroglyphidae</taxon>
        <taxon>Pyroglyphinae</taxon>
        <taxon>Euroglyphus</taxon>
    </lineage>
</organism>
<proteinExistence type="predicted"/>
<dbReference type="EMBL" id="MUJZ01059198">
    <property type="protein sequence ID" value="OTF71811.1"/>
    <property type="molecule type" value="Genomic_DNA"/>
</dbReference>
<feature type="non-terminal residue" evidence="1">
    <location>
        <position position="132"/>
    </location>
</feature>
<accession>A0A1Y3ATK2</accession>
<reference evidence="1 2" key="1">
    <citation type="submission" date="2017-03" db="EMBL/GenBank/DDBJ databases">
        <title>Genome Survey of Euroglyphus maynei.</title>
        <authorList>
            <person name="Arlian L.G."/>
            <person name="Morgan M.S."/>
            <person name="Rider S.D."/>
        </authorList>
    </citation>
    <scope>NUCLEOTIDE SEQUENCE [LARGE SCALE GENOMIC DNA]</scope>
    <source>
        <strain evidence="1">Arlian Lab</strain>
        <tissue evidence="1">Whole body</tissue>
    </source>
</reference>
<dbReference type="Proteomes" id="UP000194236">
    <property type="component" value="Unassembled WGS sequence"/>
</dbReference>
<sequence>MSEFDDVHPNIENNDEKCSLKPLIIYVKQSYSFSGLSIQTPCVSCESLSTIIDMNNNNVEEMLFNERKSLCACPITIEILMLLSLKCLPFDVKLCNPNKMLPEELRCRMIHQLPVLIDTNNMDRLIEYRMDI</sequence>
<dbReference type="AlphaFoldDB" id="A0A1Y3ATK2"/>
<keyword evidence="2" id="KW-1185">Reference proteome</keyword>
<dbReference type="OrthoDB" id="1935530at2759"/>
<comment type="caution">
    <text evidence="1">The sequence shown here is derived from an EMBL/GenBank/DDBJ whole genome shotgun (WGS) entry which is preliminary data.</text>
</comment>
<gene>
    <name evidence="1" type="ORF">BLA29_012281</name>
</gene>
<protein>
    <submittedName>
        <fullName evidence="1">Uncharacterized protein</fullName>
    </submittedName>
</protein>
<name>A0A1Y3ATK2_EURMA</name>